<dbReference type="InterPro" id="IPR050917">
    <property type="entry name" value="SOX_TF"/>
</dbReference>
<feature type="region of interest" description="Disordered" evidence="7">
    <location>
        <begin position="538"/>
        <end position="586"/>
    </location>
</feature>
<dbReference type="GO" id="GO:0005634">
    <property type="term" value="C:nucleus"/>
    <property type="evidence" value="ECO:0007669"/>
    <property type="project" value="UniProtKB-SubCell"/>
</dbReference>
<proteinExistence type="predicted"/>
<organism evidence="9 10">
    <name type="scientific">Drosophila albomicans</name>
    <name type="common">Fruit fly</name>
    <dbReference type="NCBI Taxonomy" id="7291"/>
    <lineage>
        <taxon>Eukaryota</taxon>
        <taxon>Metazoa</taxon>
        <taxon>Ecdysozoa</taxon>
        <taxon>Arthropoda</taxon>
        <taxon>Hexapoda</taxon>
        <taxon>Insecta</taxon>
        <taxon>Pterygota</taxon>
        <taxon>Neoptera</taxon>
        <taxon>Endopterygota</taxon>
        <taxon>Diptera</taxon>
        <taxon>Brachycera</taxon>
        <taxon>Muscomorpha</taxon>
        <taxon>Ephydroidea</taxon>
        <taxon>Drosophilidae</taxon>
        <taxon>Drosophila</taxon>
    </lineage>
</organism>
<evidence type="ECO:0000256" key="3">
    <source>
        <dbReference type="ARBA" id="ARBA00023125"/>
    </source>
</evidence>
<dbReference type="AlphaFoldDB" id="A0A9C6WIH3"/>
<dbReference type="PANTHER" id="PTHR45803">
    <property type="entry name" value="SOX100B"/>
    <property type="match status" value="1"/>
</dbReference>
<evidence type="ECO:0000256" key="5">
    <source>
        <dbReference type="ARBA" id="ARBA00023242"/>
    </source>
</evidence>
<dbReference type="SMART" id="SM00398">
    <property type="entry name" value="HMG"/>
    <property type="match status" value="1"/>
</dbReference>
<dbReference type="RefSeq" id="XP_051863654.1">
    <property type="nucleotide sequence ID" value="XM_052007694.1"/>
</dbReference>
<keyword evidence="5 6" id="KW-0539">Nucleus</keyword>
<evidence type="ECO:0000256" key="2">
    <source>
        <dbReference type="ARBA" id="ARBA00023015"/>
    </source>
</evidence>
<dbReference type="Gene3D" id="1.10.30.10">
    <property type="entry name" value="High mobility group box domain"/>
    <property type="match status" value="1"/>
</dbReference>
<feature type="compositionally biased region" description="Basic and acidic residues" evidence="7">
    <location>
        <begin position="133"/>
        <end position="142"/>
    </location>
</feature>
<evidence type="ECO:0000256" key="6">
    <source>
        <dbReference type="PROSITE-ProRule" id="PRU00267"/>
    </source>
</evidence>
<keyword evidence="9" id="KW-1185">Reference proteome</keyword>
<protein>
    <submittedName>
        <fullName evidence="10">Transcription factor Sox-8 isoform X1</fullName>
    </submittedName>
</protein>
<dbReference type="InterPro" id="IPR009071">
    <property type="entry name" value="HMG_box_dom"/>
</dbReference>
<gene>
    <name evidence="10" type="primary">LOC117575602</name>
</gene>
<dbReference type="SUPFAM" id="SSF47095">
    <property type="entry name" value="HMG-box"/>
    <property type="match status" value="1"/>
</dbReference>
<dbReference type="Proteomes" id="UP000515160">
    <property type="component" value="Chromosome 2R"/>
</dbReference>
<feature type="domain" description="HMG box" evidence="8">
    <location>
        <begin position="73"/>
        <end position="141"/>
    </location>
</feature>
<evidence type="ECO:0000313" key="9">
    <source>
        <dbReference type="Proteomes" id="UP000515160"/>
    </source>
</evidence>
<evidence type="ECO:0000256" key="1">
    <source>
        <dbReference type="ARBA" id="ARBA00004123"/>
    </source>
</evidence>
<dbReference type="PANTHER" id="PTHR45803:SF5">
    <property type="entry name" value="SOX100B"/>
    <property type="match status" value="1"/>
</dbReference>
<evidence type="ECO:0000256" key="4">
    <source>
        <dbReference type="ARBA" id="ARBA00023163"/>
    </source>
</evidence>
<feature type="compositionally biased region" description="Low complexity" evidence="7">
    <location>
        <begin position="171"/>
        <end position="229"/>
    </location>
</feature>
<dbReference type="OrthoDB" id="6247875at2759"/>
<evidence type="ECO:0000259" key="8">
    <source>
        <dbReference type="PROSITE" id="PS50118"/>
    </source>
</evidence>
<dbReference type="GO" id="GO:0000978">
    <property type="term" value="F:RNA polymerase II cis-regulatory region sequence-specific DNA binding"/>
    <property type="evidence" value="ECO:0007669"/>
    <property type="project" value="TreeGrafter"/>
</dbReference>
<feature type="DNA-binding region" description="HMG box" evidence="6">
    <location>
        <begin position="73"/>
        <end position="141"/>
    </location>
</feature>
<dbReference type="InterPro" id="IPR036910">
    <property type="entry name" value="HMG_box_dom_sf"/>
</dbReference>
<dbReference type="CDD" id="cd22031">
    <property type="entry name" value="HMG-box_SoxE"/>
    <property type="match status" value="1"/>
</dbReference>
<comment type="subcellular location">
    <subcellularLocation>
        <location evidence="1">Nucleus</location>
    </subcellularLocation>
</comment>
<keyword evidence="2" id="KW-0805">Transcription regulation</keyword>
<feature type="region of interest" description="Disordered" evidence="7">
    <location>
        <begin position="133"/>
        <end position="156"/>
    </location>
</feature>
<reference evidence="10" key="1">
    <citation type="submission" date="2025-08" db="UniProtKB">
        <authorList>
            <consortium name="RefSeq"/>
        </authorList>
    </citation>
    <scope>IDENTIFICATION</scope>
    <source>
        <strain evidence="10">15112-1751.03</strain>
        <tissue evidence="10">Whole Adult</tissue>
    </source>
</reference>
<dbReference type="GeneID" id="117575602"/>
<dbReference type="Pfam" id="PF00505">
    <property type="entry name" value="HMG_box"/>
    <property type="match status" value="1"/>
</dbReference>
<dbReference type="PROSITE" id="PS50118">
    <property type="entry name" value="HMG_BOX_2"/>
    <property type="match status" value="1"/>
</dbReference>
<sequence length="586" mass="62565">MSANSSTERAKPVETLVLANYALKAEQKRAAGQGGRKEDERITSAVMKVLEGYDWNLVQASAKAPSDRKKEHIKRPMNAFMVWAQAARRVMSKQYPHLQNSELSKSLGKLWKNLKDSDKKPFMEFAEKLRMTHKQEHPDYKYQPRRKKARVMPQAEGGVAAATASIASESTTAINNSSSNNTAPRRSCGSSTSTNGRRTTKTNNNNNNGSSSSNHNSSSSSSVTSSSNGQLCNVSSSSPDVFSNEAFMKSLNSACAASLLEQGLAMDTERGLLDSPCSTASSLSSLTPPATPYSKPQPQLAPLPSSSLLLRQLSEPNNVAVAVSASNDYGVLQLGAGRDYIELGELNYSTPVGGGTAVQEMDFLESINGYGYASNASTRGSYTNYGGYHGTAGGNFTDTSAAAAAAAAASVASASASATTSASHVNGALNYLGSGPSKASAAAASAVDIDPKEMDQYLMDQMLPLAQHHVPTVVSAHHSPPLNSSASLSSACSSASSQPVDCLASPTAYYEHMSYPTQAQNSAGYATTAQYGNVTDTSQQELQVHQQQHQQQQQQQQQHQQQQQQQQQQLTHQQQHHHLWGTYVNP</sequence>
<dbReference type="FunFam" id="1.10.30.10:FF:000051">
    <property type="entry name" value="Transcription factor Sox-10"/>
    <property type="match status" value="1"/>
</dbReference>
<feature type="region of interest" description="Disordered" evidence="7">
    <location>
        <begin position="171"/>
        <end position="235"/>
    </location>
</feature>
<evidence type="ECO:0000313" key="10">
    <source>
        <dbReference type="RefSeq" id="XP_051863654.1"/>
    </source>
</evidence>
<keyword evidence="3 6" id="KW-0238">DNA-binding</keyword>
<keyword evidence="4" id="KW-0804">Transcription</keyword>
<feature type="region of interest" description="Disordered" evidence="7">
    <location>
        <begin position="276"/>
        <end position="300"/>
    </location>
</feature>
<feature type="compositionally biased region" description="Low complexity" evidence="7">
    <location>
        <begin position="539"/>
        <end position="573"/>
    </location>
</feature>
<name>A0A9C6WIH3_DROAB</name>
<evidence type="ECO:0000256" key="7">
    <source>
        <dbReference type="SAM" id="MobiDB-lite"/>
    </source>
</evidence>
<accession>A0A9C6WIH3</accession>
<dbReference type="GO" id="GO:0000981">
    <property type="term" value="F:DNA-binding transcription factor activity, RNA polymerase II-specific"/>
    <property type="evidence" value="ECO:0007669"/>
    <property type="project" value="TreeGrafter"/>
</dbReference>